<keyword evidence="1" id="KW-0812">Transmembrane</keyword>
<organism evidence="2 3">
    <name type="scientific">Helicobacter pylori</name>
    <name type="common">Campylobacter pylori</name>
    <dbReference type="NCBI Taxonomy" id="210"/>
    <lineage>
        <taxon>Bacteria</taxon>
        <taxon>Pseudomonadati</taxon>
        <taxon>Campylobacterota</taxon>
        <taxon>Epsilonproteobacteria</taxon>
        <taxon>Campylobacterales</taxon>
        <taxon>Helicobacteraceae</taxon>
        <taxon>Helicobacter</taxon>
    </lineage>
</organism>
<keyword evidence="1" id="KW-1133">Transmembrane helix</keyword>
<proteinExistence type="predicted"/>
<feature type="transmembrane region" description="Helical" evidence="1">
    <location>
        <begin position="88"/>
        <end position="107"/>
    </location>
</feature>
<gene>
    <name evidence="2" type="ORF">C2R72_07650</name>
</gene>
<dbReference type="EMBL" id="QBQT01000478">
    <property type="protein sequence ID" value="PUD73365.1"/>
    <property type="molecule type" value="Genomic_DNA"/>
</dbReference>
<dbReference type="Proteomes" id="UP000244700">
    <property type="component" value="Unassembled WGS sequence"/>
</dbReference>
<reference evidence="2 3" key="1">
    <citation type="submission" date="2018-01" db="EMBL/GenBank/DDBJ databases">
        <title>Helicobacter pylori genome-wide association study shows promise for predicting gastric cancer risk.</title>
        <authorList>
            <person name="Berthenet E."/>
            <person name="Yahara K."/>
            <person name="Thorell K."/>
            <person name="Pascoe B."/>
            <person name="Meric G."/>
            <person name="Mikhail J.M."/>
            <person name="Engstrand L."/>
            <person name="Enroth H."/>
            <person name="Burette A."/>
            <person name="Megraud F."/>
            <person name="Atherton J."/>
            <person name="Smith S."/>
            <person name="Wilkinson T.S."/>
            <person name="Hitchings M.D."/>
            <person name="Falush D."/>
            <person name="Sheppard S.K."/>
        </authorList>
    </citation>
    <scope>NUCLEOTIDE SEQUENCE [LARGE SCALE GENOMIC DNA]</scope>
    <source>
        <strain evidence="2 3">GIL237</strain>
    </source>
</reference>
<evidence type="ECO:0000256" key="1">
    <source>
        <dbReference type="SAM" id="Phobius"/>
    </source>
</evidence>
<feature type="transmembrane region" description="Helical" evidence="1">
    <location>
        <begin position="127"/>
        <end position="145"/>
    </location>
</feature>
<feature type="transmembrane region" description="Helical" evidence="1">
    <location>
        <begin position="7"/>
        <end position="32"/>
    </location>
</feature>
<sequence>MISILRIFVLLFNTPLFIFAFLPVGFLGYFILQAYAKNPLFPKLWLVLASLFFYAFWNVKYLPLLVGSIVFNYFVALKITKPNAYKRLWLILGLIANISLLGFFKYTDFFLTNFNLILNSHFETLHLILPLAISFFTLQQIAYLMDTYKQNQTQTAQNERERE</sequence>
<feature type="non-terminal residue" evidence="2">
    <location>
        <position position="163"/>
    </location>
</feature>
<dbReference type="AlphaFoldDB" id="A0A2T6V645"/>
<dbReference type="InterPro" id="IPR051085">
    <property type="entry name" value="MB_O-acyltransferase"/>
</dbReference>
<feature type="transmembrane region" description="Helical" evidence="1">
    <location>
        <begin position="44"/>
        <end position="76"/>
    </location>
</feature>
<dbReference type="GO" id="GO:0016746">
    <property type="term" value="F:acyltransferase activity"/>
    <property type="evidence" value="ECO:0007669"/>
    <property type="project" value="TreeGrafter"/>
</dbReference>
<dbReference type="PANTHER" id="PTHR13285:SF23">
    <property type="entry name" value="TEICHOIC ACID D-ALANYLTRANSFERASE"/>
    <property type="match status" value="1"/>
</dbReference>
<evidence type="ECO:0000313" key="2">
    <source>
        <dbReference type="EMBL" id="PUD73365.1"/>
    </source>
</evidence>
<dbReference type="PANTHER" id="PTHR13285">
    <property type="entry name" value="ACYLTRANSFERASE"/>
    <property type="match status" value="1"/>
</dbReference>
<comment type="caution">
    <text evidence="2">The sequence shown here is derived from an EMBL/GenBank/DDBJ whole genome shotgun (WGS) entry which is preliminary data.</text>
</comment>
<keyword evidence="1" id="KW-0472">Membrane</keyword>
<protein>
    <submittedName>
        <fullName evidence="2">Poly(Beta-D-mannuronate) O-acetylase</fullName>
    </submittedName>
</protein>
<name>A0A2T6V645_HELPX</name>
<accession>A0A2T6V645</accession>
<evidence type="ECO:0000313" key="3">
    <source>
        <dbReference type="Proteomes" id="UP000244700"/>
    </source>
</evidence>